<keyword evidence="4" id="KW-1185">Reference proteome</keyword>
<dbReference type="RefSeq" id="WP_096574391.1">
    <property type="nucleotide sequence ID" value="NZ_CAWNJS010000001.1"/>
</dbReference>
<reference evidence="3 4" key="1">
    <citation type="submission" date="2017-06" db="EMBL/GenBank/DDBJ databases">
        <title>Genome sequencing of cyanobaciteial culture collection at National Institute for Environmental Studies (NIES).</title>
        <authorList>
            <person name="Hirose Y."/>
            <person name="Shimura Y."/>
            <person name="Fujisawa T."/>
            <person name="Nakamura Y."/>
            <person name="Kawachi M."/>
        </authorList>
    </citation>
    <scope>NUCLEOTIDE SEQUENCE [LARGE SCALE GENOMIC DNA]</scope>
    <source>
        <strain evidence="3 4">NIES-37</strain>
    </source>
</reference>
<dbReference type="AlphaFoldDB" id="A0A1Z4MV54"/>
<protein>
    <recommendedName>
        <fullName evidence="2">FAD dependent oxidoreductase domain-containing protein</fullName>
    </recommendedName>
</protein>
<dbReference type="InterPro" id="IPR036188">
    <property type="entry name" value="FAD/NAD-bd_sf"/>
</dbReference>
<accession>A0A1Z4MV54</accession>
<gene>
    <name evidence="3" type="ORF">NIES37_12550</name>
</gene>
<keyword evidence="1" id="KW-0560">Oxidoreductase</keyword>
<evidence type="ECO:0000313" key="4">
    <source>
        <dbReference type="Proteomes" id="UP000218785"/>
    </source>
</evidence>
<name>A0A1Z4MV54_9CYAN</name>
<dbReference type="Gene3D" id="3.50.50.60">
    <property type="entry name" value="FAD/NAD(P)-binding domain"/>
    <property type="match status" value="1"/>
</dbReference>
<feature type="domain" description="FAD dependent oxidoreductase" evidence="2">
    <location>
        <begin position="5"/>
        <end position="363"/>
    </location>
</feature>
<evidence type="ECO:0000259" key="2">
    <source>
        <dbReference type="Pfam" id="PF01266"/>
    </source>
</evidence>
<dbReference type="Pfam" id="PF01266">
    <property type="entry name" value="DAO"/>
    <property type="match status" value="1"/>
</dbReference>
<dbReference type="SUPFAM" id="SSF51905">
    <property type="entry name" value="FAD/NAD(P)-binding domain"/>
    <property type="match status" value="1"/>
</dbReference>
<dbReference type="Proteomes" id="UP000218785">
    <property type="component" value="Chromosome"/>
</dbReference>
<sequence length="381" mass="41532">MKTYDWIVVGAGITGATLSYELAKVGFSVLLLEQSPTPDNATRYSYGGLAYWSGTTPLTRLLCEEAIARYQILSQELDADIEFRELDLLLTIPADINPEITAASYNNVRVPPQLLTVTEACELEPLLNQDAISGALTVKHGHINAEKTTQAYIQAFLGIGGELKIEQVLQILPNGVKTNTATFNSANVVICAGGISRQLLKSAGIPVKVYFTHAEVIQTPPVEQRLNTLVMPANMQRFQLEAKSTQVDELWNQAGNEPVPPILDAGAIQFQDGSLRLGQISRVLTNPDAEVNPQESENWLRNSIGKVLPALANLPGTWHKCLVAFSSNSLPLIGAVPEYESIHIFSGFSNPLVLVPPLAQHFANFASSKQDDIIPQLLLKR</sequence>
<dbReference type="PANTHER" id="PTHR13847:SF287">
    <property type="entry name" value="FAD-DEPENDENT OXIDOREDUCTASE DOMAIN-CONTAINING PROTEIN 1"/>
    <property type="match status" value="1"/>
</dbReference>
<dbReference type="KEGG" id="ttq:NIES37_12550"/>
<dbReference type="GO" id="GO:0005737">
    <property type="term" value="C:cytoplasm"/>
    <property type="evidence" value="ECO:0007669"/>
    <property type="project" value="TreeGrafter"/>
</dbReference>
<dbReference type="InterPro" id="IPR006076">
    <property type="entry name" value="FAD-dep_OxRdtase"/>
</dbReference>
<dbReference type="Gene3D" id="3.30.9.10">
    <property type="entry name" value="D-Amino Acid Oxidase, subunit A, domain 2"/>
    <property type="match status" value="1"/>
</dbReference>
<dbReference type="EMBL" id="AP018248">
    <property type="protein sequence ID" value="BAY97317.1"/>
    <property type="molecule type" value="Genomic_DNA"/>
</dbReference>
<evidence type="ECO:0000256" key="1">
    <source>
        <dbReference type="ARBA" id="ARBA00023002"/>
    </source>
</evidence>
<dbReference type="GO" id="GO:0016491">
    <property type="term" value="F:oxidoreductase activity"/>
    <property type="evidence" value="ECO:0007669"/>
    <property type="project" value="UniProtKB-KW"/>
</dbReference>
<organism evidence="3 4">
    <name type="scientific">Tolypothrix tenuis PCC 7101</name>
    <dbReference type="NCBI Taxonomy" id="231146"/>
    <lineage>
        <taxon>Bacteria</taxon>
        <taxon>Bacillati</taxon>
        <taxon>Cyanobacteriota</taxon>
        <taxon>Cyanophyceae</taxon>
        <taxon>Nostocales</taxon>
        <taxon>Tolypothrichaceae</taxon>
        <taxon>Tolypothrix</taxon>
    </lineage>
</organism>
<proteinExistence type="predicted"/>
<evidence type="ECO:0000313" key="3">
    <source>
        <dbReference type="EMBL" id="BAY97317.1"/>
    </source>
</evidence>
<dbReference type="PANTHER" id="PTHR13847">
    <property type="entry name" value="SARCOSINE DEHYDROGENASE-RELATED"/>
    <property type="match status" value="1"/>
</dbReference>